<protein>
    <submittedName>
        <fullName evidence="1">Uncharacterized protein</fullName>
    </submittedName>
</protein>
<reference evidence="1" key="1">
    <citation type="submission" date="2021-12" db="EMBL/GenBank/DDBJ databases">
        <authorList>
            <person name="King R."/>
        </authorList>
    </citation>
    <scope>NUCLEOTIDE SEQUENCE</scope>
</reference>
<accession>A0A9N8L0J7</accession>
<dbReference type="AlphaFoldDB" id="A0A9N8L0J7"/>
<gene>
    <name evidence="1" type="ORF">CINC_LOCUS5616</name>
</gene>
<organism evidence="1 2">
    <name type="scientific">Chrysodeixis includens</name>
    <name type="common">Soybean looper</name>
    <name type="synonym">Pseudoplusia includens</name>
    <dbReference type="NCBI Taxonomy" id="689277"/>
    <lineage>
        <taxon>Eukaryota</taxon>
        <taxon>Metazoa</taxon>
        <taxon>Ecdysozoa</taxon>
        <taxon>Arthropoda</taxon>
        <taxon>Hexapoda</taxon>
        <taxon>Insecta</taxon>
        <taxon>Pterygota</taxon>
        <taxon>Neoptera</taxon>
        <taxon>Endopterygota</taxon>
        <taxon>Lepidoptera</taxon>
        <taxon>Glossata</taxon>
        <taxon>Ditrysia</taxon>
        <taxon>Noctuoidea</taxon>
        <taxon>Noctuidae</taxon>
        <taxon>Plusiinae</taxon>
        <taxon>Chrysodeixis</taxon>
    </lineage>
</organism>
<dbReference type="EMBL" id="LR824005">
    <property type="protein sequence ID" value="CAD0194765.1"/>
    <property type="molecule type" value="Genomic_DNA"/>
</dbReference>
<evidence type="ECO:0000313" key="2">
    <source>
        <dbReference type="Proteomes" id="UP001154114"/>
    </source>
</evidence>
<dbReference type="OrthoDB" id="10432563at2759"/>
<evidence type="ECO:0000313" key="1">
    <source>
        <dbReference type="EMBL" id="CAD0194765.1"/>
    </source>
</evidence>
<dbReference type="Proteomes" id="UP001154114">
    <property type="component" value="Chromosome 2"/>
</dbReference>
<keyword evidence="2" id="KW-1185">Reference proteome</keyword>
<sequence>MAPPVKPLFQKGCREFQWEPNEPSPRREWARRQLAGTASPCGLSAVRSPVAELRSPSAGRRAPNIAACRRSSTATYYQHYSLQIYADIKFKSLSLISHLMR</sequence>
<proteinExistence type="predicted"/>
<name>A0A9N8L0J7_CHRIL</name>